<keyword evidence="1" id="KW-0378">Hydrolase</keyword>
<dbReference type="Gene3D" id="1.10.1370.30">
    <property type="match status" value="1"/>
</dbReference>
<dbReference type="PROSITE" id="PS52034">
    <property type="entry name" value="PEPTIDASE_M32"/>
    <property type="match status" value="1"/>
</dbReference>
<keyword evidence="1 2" id="KW-0479">Metal-binding</keyword>
<evidence type="ECO:0000313" key="5">
    <source>
        <dbReference type="Proteomes" id="UP000766904"/>
    </source>
</evidence>
<dbReference type="PIRSF" id="PIRSF006615">
    <property type="entry name" value="Zn_crbxpep_Taq"/>
    <property type="match status" value="1"/>
</dbReference>
<dbReference type="GO" id="GO:0046872">
    <property type="term" value="F:metal ion binding"/>
    <property type="evidence" value="ECO:0007669"/>
    <property type="project" value="UniProtKB-KW"/>
</dbReference>
<comment type="function">
    <text evidence="1">Broad specificity carboxypetidase that releases amino acids sequentially from the C-terminus, including neutral, aromatic, polar and basic residues.</text>
</comment>
<gene>
    <name evidence="4" type="ORF">CV102_11130</name>
</gene>
<keyword evidence="1" id="KW-0482">Metalloprotease</keyword>
<evidence type="ECO:0000256" key="1">
    <source>
        <dbReference type="PIRNR" id="PIRNR006615"/>
    </source>
</evidence>
<keyword evidence="1 4" id="KW-0121">Carboxypeptidase</keyword>
<keyword evidence="5" id="KW-1185">Reference proteome</keyword>
<evidence type="ECO:0000256" key="3">
    <source>
        <dbReference type="PIRSR" id="PIRSR006615-2"/>
    </source>
</evidence>
<organism evidence="4 5">
    <name type="scientific">Natronococcus pandeyae</name>
    <dbReference type="NCBI Taxonomy" id="2055836"/>
    <lineage>
        <taxon>Archaea</taxon>
        <taxon>Methanobacteriati</taxon>
        <taxon>Methanobacteriota</taxon>
        <taxon>Stenosarchaea group</taxon>
        <taxon>Halobacteria</taxon>
        <taxon>Halobacteriales</taxon>
        <taxon>Natrialbaceae</taxon>
        <taxon>Natronococcus</taxon>
    </lineage>
</organism>
<dbReference type="Pfam" id="PF02074">
    <property type="entry name" value="Peptidase_M32"/>
    <property type="match status" value="1"/>
</dbReference>
<feature type="binding site" evidence="2">
    <location>
        <position position="276"/>
    </location>
    <ligand>
        <name>Zn(2+)</name>
        <dbReference type="ChEBI" id="CHEBI:29105"/>
        <note>catalytic</note>
    </ligand>
</feature>
<dbReference type="AlphaFoldDB" id="A0A8J8Q1F3"/>
<dbReference type="PANTHER" id="PTHR34217:SF1">
    <property type="entry name" value="CARBOXYPEPTIDASE 1"/>
    <property type="match status" value="1"/>
</dbReference>
<dbReference type="Proteomes" id="UP000766904">
    <property type="component" value="Unassembled WGS sequence"/>
</dbReference>
<keyword evidence="2" id="KW-0862">Zinc</keyword>
<keyword evidence="1" id="KW-0645">Protease</keyword>
<dbReference type="InterPro" id="IPR001333">
    <property type="entry name" value="Peptidase_M32_Taq"/>
</dbReference>
<feature type="active site" description="Proton donor/acceptor" evidence="3">
    <location>
        <position position="273"/>
    </location>
</feature>
<dbReference type="OrthoDB" id="7244at2157"/>
<proteinExistence type="inferred from homology"/>
<dbReference type="EMBL" id="PHNJ01000005">
    <property type="protein sequence ID" value="TYL38360.1"/>
    <property type="molecule type" value="Genomic_DNA"/>
</dbReference>
<dbReference type="RefSeq" id="WP_148858057.1">
    <property type="nucleotide sequence ID" value="NZ_PHNJ01000005.1"/>
</dbReference>
<reference evidence="4" key="1">
    <citation type="submission" date="2017-11" db="EMBL/GenBank/DDBJ databases">
        <authorList>
            <person name="Kajale S.C."/>
            <person name="Sharma A."/>
        </authorList>
    </citation>
    <scope>NUCLEOTIDE SEQUENCE</scope>
    <source>
        <strain evidence="4">LS1_42</strain>
    </source>
</reference>
<evidence type="ECO:0000313" key="4">
    <source>
        <dbReference type="EMBL" id="TYL38360.1"/>
    </source>
</evidence>
<dbReference type="GO" id="GO:0006508">
    <property type="term" value="P:proteolysis"/>
    <property type="evidence" value="ECO:0007669"/>
    <property type="project" value="UniProtKB-UniRule"/>
</dbReference>
<sequence length="509" mass="57419">MATADETHDTADAPDAYRDLLERSEKLTDVRMASMALGWDQRVMMPEGGTPARAGQLSTLSGLGHELLVDDEVGEWLAELDSADLTDDQAAVVRELRREHDRSAEVPGVLVEEIAAHQAETQQVWQEAKVEDDFDHFAPALEELIDLHRERAAAIEPGANPYRVLYEDSLPYLPLETVEDIFDELREGLVPLIEEIEADGRELPSVFTGHTYDADDQMALSQEVVDLLGYPREHGRLDTAPHPFMSGNQFDARITTRFREDDPIDALMATIHEFGHASYQLGLPKAEYGTPLGASLSSGVHESQSRFWENHVGRTKAFWEFFLPTMKEHFPHLEDVTVDEAYAAVNRIYPGNLIRVEADELTYHLHIILRCEIDRAFVEGDLPVEDVPEVWNEKMDDYLGVVPETDTDGCLQDTHWSASFAAFQGYTVGSVLAAQLDATIREDLDVDGLVREGEFEPLWEWMTEHVHRHGQRYPTEELIEVATGEPLTADYFLEYVESKYGDLYGLSGY</sequence>
<comment type="cofactor">
    <cofactor evidence="2">
        <name>Zn(2+)</name>
        <dbReference type="ChEBI" id="CHEBI:29105"/>
    </cofactor>
    <text evidence="2">Binds 1 zinc ion per subunit.</text>
</comment>
<dbReference type="SUPFAM" id="SSF55486">
    <property type="entry name" value="Metalloproteases ('zincins'), catalytic domain"/>
    <property type="match status" value="1"/>
</dbReference>
<dbReference type="PANTHER" id="PTHR34217">
    <property type="entry name" value="METAL-DEPENDENT CARBOXYPEPTIDASE"/>
    <property type="match status" value="1"/>
</dbReference>
<dbReference type="GO" id="GO:0004181">
    <property type="term" value="F:metallocarboxypeptidase activity"/>
    <property type="evidence" value="ECO:0007669"/>
    <property type="project" value="UniProtKB-UniRule"/>
</dbReference>
<comment type="similarity">
    <text evidence="1">Belongs to the peptidase M32 family.</text>
</comment>
<feature type="binding site" evidence="2">
    <location>
        <position position="302"/>
    </location>
    <ligand>
        <name>Zn(2+)</name>
        <dbReference type="ChEBI" id="CHEBI:29105"/>
        <note>catalytic</note>
    </ligand>
</feature>
<dbReference type="PRINTS" id="PR00998">
    <property type="entry name" value="CRBOXYPTASET"/>
</dbReference>
<evidence type="ECO:0000256" key="2">
    <source>
        <dbReference type="PIRSR" id="PIRSR006615-1"/>
    </source>
</evidence>
<name>A0A8J8Q1F3_9EURY</name>
<dbReference type="CDD" id="cd06460">
    <property type="entry name" value="M32_Taq"/>
    <property type="match status" value="1"/>
</dbReference>
<dbReference type="EC" id="3.4.17.19" evidence="1"/>
<protein>
    <recommendedName>
        <fullName evidence="1">Metal-dependent carboxypeptidase</fullName>
        <ecNumber evidence="1">3.4.17.19</ecNumber>
    </recommendedName>
</protein>
<feature type="binding site" evidence="2">
    <location>
        <position position="272"/>
    </location>
    <ligand>
        <name>Zn(2+)</name>
        <dbReference type="ChEBI" id="CHEBI:29105"/>
        <note>catalytic</note>
    </ligand>
</feature>
<comment type="caution">
    <text evidence="4">The sequence shown here is derived from an EMBL/GenBank/DDBJ whole genome shotgun (WGS) entry which is preliminary data.</text>
</comment>
<accession>A0A8J8Q1F3</accession>
<comment type="catalytic activity">
    <reaction evidence="1">
        <text>Release of a C-terminal amino acid with broad specificity, except for -Pro.</text>
        <dbReference type="EC" id="3.4.17.19"/>
    </reaction>
</comment>